<keyword evidence="2" id="KW-1185">Reference proteome</keyword>
<evidence type="ECO:0000313" key="1">
    <source>
        <dbReference type="EMBL" id="WVZ48893.1"/>
    </source>
</evidence>
<dbReference type="EMBL" id="CP144745">
    <property type="protein sequence ID" value="WVZ48893.1"/>
    <property type="molecule type" value="Genomic_DNA"/>
</dbReference>
<organism evidence="1 2">
    <name type="scientific">Paspalum notatum var. saurae</name>
    <dbReference type="NCBI Taxonomy" id="547442"/>
    <lineage>
        <taxon>Eukaryota</taxon>
        <taxon>Viridiplantae</taxon>
        <taxon>Streptophyta</taxon>
        <taxon>Embryophyta</taxon>
        <taxon>Tracheophyta</taxon>
        <taxon>Spermatophyta</taxon>
        <taxon>Magnoliopsida</taxon>
        <taxon>Liliopsida</taxon>
        <taxon>Poales</taxon>
        <taxon>Poaceae</taxon>
        <taxon>PACMAD clade</taxon>
        <taxon>Panicoideae</taxon>
        <taxon>Andropogonodae</taxon>
        <taxon>Paspaleae</taxon>
        <taxon>Paspalinae</taxon>
        <taxon>Paspalum</taxon>
    </lineage>
</organism>
<protein>
    <submittedName>
        <fullName evidence="1">Uncharacterized protein</fullName>
    </submittedName>
</protein>
<name>A0AAQ3SCB2_PASNO</name>
<accession>A0AAQ3SCB2</accession>
<sequence>MARLAGPPLVAKFTGHVQDVEPYWWPMSFLATVSLGVTCECRFRLLKQGRMQIENHTFYTPMEVGEGMGINEIS</sequence>
<dbReference type="EMBL" id="CP144745">
    <property type="protein sequence ID" value="WVZ48892.1"/>
    <property type="molecule type" value="Genomic_DNA"/>
</dbReference>
<evidence type="ECO:0000313" key="2">
    <source>
        <dbReference type="Proteomes" id="UP001341281"/>
    </source>
</evidence>
<proteinExistence type="predicted"/>
<gene>
    <name evidence="1" type="ORF">U9M48_000287</name>
</gene>
<reference evidence="1 2" key="1">
    <citation type="submission" date="2024-02" db="EMBL/GenBank/DDBJ databases">
        <title>High-quality chromosome-scale genome assembly of Pensacola bahiagrass (Paspalum notatum Flugge var. saurae).</title>
        <authorList>
            <person name="Vega J.M."/>
            <person name="Podio M."/>
            <person name="Orjuela J."/>
            <person name="Siena L.A."/>
            <person name="Pessino S.C."/>
            <person name="Combes M.C."/>
            <person name="Mariac C."/>
            <person name="Albertini E."/>
            <person name="Pupilli F."/>
            <person name="Ortiz J.P.A."/>
            <person name="Leblanc O."/>
        </authorList>
    </citation>
    <scope>NUCLEOTIDE SEQUENCE [LARGE SCALE GENOMIC DNA]</scope>
    <source>
        <strain evidence="1">R1</strain>
        <tissue evidence="1">Leaf</tissue>
    </source>
</reference>
<dbReference type="Proteomes" id="UP001341281">
    <property type="component" value="Chromosome 01"/>
</dbReference>
<dbReference type="AlphaFoldDB" id="A0AAQ3SCB2"/>